<sequence>MPSASKHFFYHACLSDITHTAIKRSLDAVQAVADDNGVDISNENLELWVKPDWYLVGVAIGYDDADERSHRAQMEADGWTRRV</sequence>
<evidence type="ECO:0000313" key="2">
    <source>
        <dbReference type="Proteomes" id="UP000327317"/>
    </source>
</evidence>
<dbReference type="GeneID" id="63210048"/>
<dbReference type="EMBL" id="MN234187">
    <property type="protein sequence ID" value="QFG10335.1"/>
    <property type="molecule type" value="Genomic_DNA"/>
</dbReference>
<dbReference type="Proteomes" id="UP000327317">
    <property type="component" value="Segment"/>
</dbReference>
<keyword evidence="2" id="KW-1185">Reference proteome</keyword>
<dbReference type="KEGG" id="vg:63210048"/>
<name>A0A5J6THZ3_9CAUD</name>
<evidence type="ECO:0000313" key="1">
    <source>
        <dbReference type="EMBL" id="QFG10335.1"/>
    </source>
</evidence>
<gene>
    <name evidence="1" type="primary">108</name>
    <name evidence="1" type="ORF">SEA_DYOEDAFOS_108</name>
</gene>
<accession>A0A5J6THZ3</accession>
<reference evidence="1 2" key="1">
    <citation type="submission" date="2019-07" db="EMBL/GenBank/DDBJ databases">
        <authorList>
            <person name="Stoner T.H."/>
            <person name="Garlena R.A."/>
            <person name="Russell D.A."/>
            <person name="Pope W.H."/>
            <person name="Jacobs-Sera D."/>
            <person name="Hatfull G.F."/>
        </authorList>
    </citation>
    <scope>NUCLEOTIDE SEQUENCE [LARGE SCALE GENOMIC DNA]</scope>
</reference>
<organism evidence="1 2">
    <name type="scientific">Mycobacterium phage DyoEdafos</name>
    <dbReference type="NCBI Taxonomy" id="2599860"/>
    <lineage>
        <taxon>Viruses</taxon>
        <taxon>Duplodnaviria</taxon>
        <taxon>Heunggongvirae</taxon>
        <taxon>Uroviricota</taxon>
        <taxon>Caudoviricetes</taxon>
        <taxon>Vilmaviridae</taxon>
        <taxon>Lclasvirinae</taxon>
        <taxon>Bromdenvirus</taxon>
        <taxon>Bromdenvirus dyoedafos</taxon>
    </lineage>
</organism>
<protein>
    <submittedName>
        <fullName evidence="1">Uncharacterized protein</fullName>
    </submittedName>
</protein>
<proteinExistence type="predicted"/>
<dbReference type="RefSeq" id="YP_010013456.1">
    <property type="nucleotide sequence ID" value="NC_053511.1"/>
</dbReference>